<protein>
    <submittedName>
        <fullName evidence="1">Unnamed protein product</fullName>
    </submittedName>
</protein>
<sequence length="165" mass="18189">MRSFFNSTPTEQELNYPRTVTMRATQVLLATSVALVACSNGFASATETGPKMKTPTVISDKSEKGSAFESASTSMDDDNDIFVYRMPFKYKNYTGTMVITIDKNSLSKASDDSASTDPSVYDFTQLQKSASGSGDEERGLIEFGLTHFAQYKLTQKAVSWFKSIF</sequence>
<gene>
    <name evidence="1" type="ORF">Plil01_000672200</name>
</gene>
<reference evidence="1" key="1">
    <citation type="submission" date="2023-04" db="EMBL/GenBank/DDBJ databases">
        <title>Phytophthora lilii NBRC 32176.</title>
        <authorList>
            <person name="Ichikawa N."/>
            <person name="Sato H."/>
            <person name="Tonouchi N."/>
        </authorList>
    </citation>
    <scope>NUCLEOTIDE SEQUENCE</scope>
    <source>
        <strain evidence="1">NBRC 32176</strain>
    </source>
</reference>
<name>A0A9W6WVP7_9STRA</name>
<dbReference type="Proteomes" id="UP001165083">
    <property type="component" value="Unassembled WGS sequence"/>
</dbReference>
<accession>A0A9W6WVP7</accession>
<proteinExistence type="predicted"/>
<organism evidence="1 2">
    <name type="scientific">Phytophthora lilii</name>
    <dbReference type="NCBI Taxonomy" id="2077276"/>
    <lineage>
        <taxon>Eukaryota</taxon>
        <taxon>Sar</taxon>
        <taxon>Stramenopiles</taxon>
        <taxon>Oomycota</taxon>
        <taxon>Peronosporomycetes</taxon>
        <taxon>Peronosporales</taxon>
        <taxon>Peronosporaceae</taxon>
        <taxon>Phytophthora</taxon>
    </lineage>
</organism>
<dbReference type="EMBL" id="BSXW01000306">
    <property type="protein sequence ID" value="GMF18104.1"/>
    <property type="molecule type" value="Genomic_DNA"/>
</dbReference>
<evidence type="ECO:0000313" key="2">
    <source>
        <dbReference type="Proteomes" id="UP001165083"/>
    </source>
</evidence>
<evidence type="ECO:0000313" key="1">
    <source>
        <dbReference type="EMBL" id="GMF18104.1"/>
    </source>
</evidence>
<dbReference type="OrthoDB" id="127313at2759"/>
<dbReference type="AlphaFoldDB" id="A0A9W6WVP7"/>
<keyword evidence="2" id="KW-1185">Reference proteome</keyword>
<comment type="caution">
    <text evidence="1">The sequence shown here is derived from an EMBL/GenBank/DDBJ whole genome shotgun (WGS) entry which is preliminary data.</text>
</comment>